<evidence type="ECO:0000259" key="2">
    <source>
        <dbReference type="Pfam" id="PF00078"/>
    </source>
</evidence>
<feature type="compositionally biased region" description="Basic and acidic residues" evidence="1">
    <location>
        <begin position="14"/>
        <end position="23"/>
    </location>
</feature>
<feature type="region of interest" description="Disordered" evidence="1">
    <location>
        <begin position="1"/>
        <end position="30"/>
    </location>
</feature>
<proteinExistence type="predicted"/>
<gene>
    <name evidence="3" type="ORF">KI387_037744</name>
</gene>
<dbReference type="PRINTS" id="PR01547">
    <property type="entry name" value="YEAST176DUF"/>
</dbReference>
<evidence type="ECO:0000313" key="4">
    <source>
        <dbReference type="Proteomes" id="UP000824469"/>
    </source>
</evidence>
<evidence type="ECO:0000256" key="1">
    <source>
        <dbReference type="SAM" id="MobiDB-lite"/>
    </source>
</evidence>
<dbReference type="InterPro" id="IPR000477">
    <property type="entry name" value="RT_dom"/>
</dbReference>
<organism evidence="3 4">
    <name type="scientific">Taxus chinensis</name>
    <name type="common">Chinese yew</name>
    <name type="synonym">Taxus wallichiana var. chinensis</name>
    <dbReference type="NCBI Taxonomy" id="29808"/>
    <lineage>
        <taxon>Eukaryota</taxon>
        <taxon>Viridiplantae</taxon>
        <taxon>Streptophyta</taxon>
        <taxon>Embryophyta</taxon>
        <taxon>Tracheophyta</taxon>
        <taxon>Spermatophyta</taxon>
        <taxon>Pinopsida</taxon>
        <taxon>Pinidae</taxon>
        <taxon>Conifers II</taxon>
        <taxon>Cupressales</taxon>
        <taxon>Taxaceae</taxon>
        <taxon>Taxus</taxon>
    </lineage>
</organism>
<dbReference type="AlphaFoldDB" id="A0AA38FTT3"/>
<dbReference type="EMBL" id="JAHRHJ020000007">
    <property type="protein sequence ID" value="KAH9309833.1"/>
    <property type="molecule type" value="Genomic_DNA"/>
</dbReference>
<protein>
    <recommendedName>
        <fullName evidence="2">Reverse transcriptase domain-containing protein</fullName>
    </recommendedName>
</protein>
<name>A0AA38FTT3_TAXCH</name>
<accession>A0AA38FTT3</accession>
<dbReference type="PANTHER" id="PTHR19446">
    <property type="entry name" value="REVERSE TRANSCRIPTASES"/>
    <property type="match status" value="1"/>
</dbReference>
<sequence length="296" mass="32230">MALGDPVVLNSDLCNKEGDRDNSSDNTMAGNQMGARFFQDGISSRRLAQGDAVAVSSASASTAAAVAAATASTHTSTSILYLPQTVYFNDLRHDAFEAGTPSGPLESGLVSKWRMKDRMKTGCVALVLCLNIGVDPPDVIKISHVLGWSAGLVMNCIWEYGVITKVFNTAIFVSIPKKGDLTLHDNYSGISLINVMLKILTIVIIKIIEKELEERKFFLKSQVGLRKDEECIGKVAALHEIVMRCMMKLKKPMYAAFIDFKKAYDMVPHEALFRKVRAAGVGGRPSTSFKSCTMAP</sequence>
<feature type="domain" description="Reverse transcriptase" evidence="2">
    <location>
        <begin position="175"/>
        <end position="282"/>
    </location>
</feature>
<keyword evidence="4" id="KW-1185">Reference proteome</keyword>
<reference evidence="3 4" key="1">
    <citation type="journal article" date="2021" name="Nat. Plants">
        <title>The Taxus genome provides insights into paclitaxel biosynthesis.</title>
        <authorList>
            <person name="Xiong X."/>
            <person name="Gou J."/>
            <person name="Liao Q."/>
            <person name="Li Y."/>
            <person name="Zhou Q."/>
            <person name="Bi G."/>
            <person name="Li C."/>
            <person name="Du R."/>
            <person name="Wang X."/>
            <person name="Sun T."/>
            <person name="Guo L."/>
            <person name="Liang H."/>
            <person name="Lu P."/>
            <person name="Wu Y."/>
            <person name="Zhang Z."/>
            <person name="Ro D.K."/>
            <person name="Shang Y."/>
            <person name="Huang S."/>
            <person name="Yan J."/>
        </authorList>
    </citation>
    <scope>NUCLEOTIDE SEQUENCE [LARGE SCALE GENOMIC DNA]</scope>
    <source>
        <strain evidence="3">Ta-2019</strain>
    </source>
</reference>
<comment type="caution">
    <text evidence="3">The sequence shown here is derived from an EMBL/GenBank/DDBJ whole genome shotgun (WGS) entry which is preliminary data.</text>
</comment>
<evidence type="ECO:0000313" key="3">
    <source>
        <dbReference type="EMBL" id="KAH9309833.1"/>
    </source>
</evidence>
<dbReference type="Pfam" id="PF00078">
    <property type="entry name" value="RVT_1"/>
    <property type="match status" value="1"/>
</dbReference>
<dbReference type="Proteomes" id="UP000824469">
    <property type="component" value="Unassembled WGS sequence"/>
</dbReference>